<organism evidence="2 3">
    <name type="scientific">Daphnia magna</name>
    <dbReference type="NCBI Taxonomy" id="35525"/>
    <lineage>
        <taxon>Eukaryota</taxon>
        <taxon>Metazoa</taxon>
        <taxon>Ecdysozoa</taxon>
        <taxon>Arthropoda</taxon>
        <taxon>Crustacea</taxon>
        <taxon>Branchiopoda</taxon>
        <taxon>Diplostraca</taxon>
        <taxon>Cladocera</taxon>
        <taxon>Anomopoda</taxon>
        <taxon>Daphniidae</taxon>
        <taxon>Daphnia</taxon>
    </lineage>
</organism>
<feature type="non-terminal residue" evidence="2">
    <location>
        <position position="1"/>
    </location>
</feature>
<reference evidence="2 3" key="1">
    <citation type="submission" date="2016-03" db="EMBL/GenBank/DDBJ databases">
        <title>EvidentialGene: Evidence-directed Construction of Genes on Genomes.</title>
        <authorList>
            <person name="Gilbert D.G."/>
            <person name="Choi J.-H."/>
            <person name="Mockaitis K."/>
            <person name="Colbourne J."/>
            <person name="Pfrender M."/>
        </authorList>
    </citation>
    <scope>NUCLEOTIDE SEQUENCE [LARGE SCALE GENOMIC DNA]</scope>
    <source>
        <strain evidence="2 3">Xinb3</strain>
        <tissue evidence="2">Complete organism</tissue>
    </source>
</reference>
<protein>
    <submittedName>
        <fullName evidence="2">Uncharacterized protein</fullName>
    </submittedName>
</protein>
<accession>A0A164DII1</accession>
<evidence type="ECO:0000256" key="1">
    <source>
        <dbReference type="SAM" id="MobiDB-lite"/>
    </source>
</evidence>
<keyword evidence="3" id="KW-1185">Reference proteome</keyword>
<gene>
    <name evidence="2" type="ORF">APZ42_010195</name>
</gene>
<sequence length="109" mass="12045">SADDRAKAVFDLDNCFRCLGHNHLCRECKKSLRCKVCNNASHNTLIHGASRAAPGHQSPPQVEADSVHPPSDANQTPKQRRREDMTLVGLLFHRMYASSCTTAQTSCQP</sequence>
<dbReference type="EMBL" id="LRGB01027102">
    <property type="protein sequence ID" value="KZR95818.1"/>
    <property type="molecule type" value="Genomic_DNA"/>
</dbReference>
<evidence type="ECO:0000313" key="2">
    <source>
        <dbReference type="EMBL" id="KZR95818.1"/>
    </source>
</evidence>
<dbReference type="Proteomes" id="UP000076858">
    <property type="component" value="Unassembled WGS sequence"/>
</dbReference>
<proteinExistence type="predicted"/>
<dbReference type="OrthoDB" id="6379005at2759"/>
<evidence type="ECO:0000313" key="3">
    <source>
        <dbReference type="Proteomes" id="UP000076858"/>
    </source>
</evidence>
<dbReference type="AlphaFoldDB" id="A0A164DII1"/>
<feature type="region of interest" description="Disordered" evidence="1">
    <location>
        <begin position="48"/>
        <end position="85"/>
    </location>
</feature>
<comment type="caution">
    <text evidence="2">The sequence shown here is derived from an EMBL/GenBank/DDBJ whole genome shotgun (WGS) entry which is preliminary data.</text>
</comment>
<name>A0A164DII1_9CRUS</name>